<dbReference type="Gene3D" id="3.40.50.300">
    <property type="entry name" value="P-loop containing nucleotide triphosphate hydrolases"/>
    <property type="match status" value="1"/>
</dbReference>
<reference evidence="5" key="1">
    <citation type="submission" date="2018-06" db="EMBL/GenBank/DDBJ databases">
        <authorList>
            <person name="Zhirakovskaya E."/>
        </authorList>
    </citation>
    <scope>NUCLEOTIDE SEQUENCE</scope>
</reference>
<dbReference type="GO" id="GO:0005524">
    <property type="term" value="F:ATP binding"/>
    <property type="evidence" value="ECO:0007669"/>
    <property type="project" value="UniProtKB-KW"/>
</dbReference>
<dbReference type="Pfam" id="PF00005">
    <property type="entry name" value="ABC_tran"/>
    <property type="match status" value="1"/>
</dbReference>
<evidence type="ECO:0000256" key="3">
    <source>
        <dbReference type="ARBA" id="ARBA00022840"/>
    </source>
</evidence>
<keyword evidence="3 5" id="KW-0067">ATP-binding</keyword>
<dbReference type="SMART" id="SM00382">
    <property type="entry name" value="AAA"/>
    <property type="match status" value="1"/>
</dbReference>
<dbReference type="InterPro" id="IPR003593">
    <property type="entry name" value="AAA+_ATPase"/>
</dbReference>
<dbReference type="PROSITE" id="PS00211">
    <property type="entry name" value="ABC_TRANSPORTER_1"/>
    <property type="match status" value="1"/>
</dbReference>
<dbReference type="PROSITE" id="PS50893">
    <property type="entry name" value="ABC_TRANSPORTER_2"/>
    <property type="match status" value="1"/>
</dbReference>
<feature type="domain" description="ABC transporter" evidence="4">
    <location>
        <begin position="9"/>
        <end position="245"/>
    </location>
</feature>
<sequence>MAMSNDCIIEVIDIHKAFGEKVVLNGANLDIKRGESMVIIGGSGTGKSVLIKHMIGLLQPDKGKVVVDGKDVQKLSERELNDLRGKFGMLFQGAALFDSLTIGENVGFEMKEHTNLAKREIEKKVTEKLNLVGLSGVENLKPAELSGGMKKRAGLARAIAMNPEIILYDEPTTGLDPVMCDQINELIVSIQEKVGATAVIITHDMVSANKIADRMAMLYEGKFVVVGTPEEVLFSDIPEVAEFCYIGKIIRQTEAIQKR</sequence>
<dbReference type="InterPro" id="IPR017871">
    <property type="entry name" value="ABC_transporter-like_CS"/>
</dbReference>
<dbReference type="InterPro" id="IPR003439">
    <property type="entry name" value="ABC_transporter-like_ATP-bd"/>
</dbReference>
<evidence type="ECO:0000256" key="2">
    <source>
        <dbReference type="ARBA" id="ARBA00022741"/>
    </source>
</evidence>
<evidence type="ECO:0000313" key="5">
    <source>
        <dbReference type="EMBL" id="VAX20278.1"/>
    </source>
</evidence>
<keyword evidence="1" id="KW-0813">Transport</keyword>
<gene>
    <name evidence="5" type="ORF">MNBD_NITROSPINAE02-2191</name>
</gene>
<evidence type="ECO:0000259" key="4">
    <source>
        <dbReference type="PROSITE" id="PS50893"/>
    </source>
</evidence>
<dbReference type="GO" id="GO:0016887">
    <property type="term" value="F:ATP hydrolysis activity"/>
    <property type="evidence" value="ECO:0007669"/>
    <property type="project" value="InterPro"/>
</dbReference>
<organism evidence="5">
    <name type="scientific">hydrothermal vent metagenome</name>
    <dbReference type="NCBI Taxonomy" id="652676"/>
    <lineage>
        <taxon>unclassified sequences</taxon>
        <taxon>metagenomes</taxon>
        <taxon>ecological metagenomes</taxon>
    </lineage>
</organism>
<proteinExistence type="predicted"/>
<dbReference type="CDD" id="cd03261">
    <property type="entry name" value="ABC_Org_Solvent_Resistant"/>
    <property type="match status" value="1"/>
</dbReference>
<dbReference type="EMBL" id="UOGE01000053">
    <property type="protein sequence ID" value="VAX20278.1"/>
    <property type="molecule type" value="Genomic_DNA"/>
</dbReference>
<accession>A0A3B1C8T4</accession>
<evidence type="ECO:0000256" key="1">
    <source>
        <dbReference type="ARBA" id="ARBA00022448"/>
    </source>
</evidence>
<protein>
    <submittedName>
        <fullName evidence="5">Phospholipid ABC transporter ATP-binding protein MlaF</fullName>
    </submittedName>
</protein>
<dbReference type="InterPro" id="IPR027417">
    <property type="entry name" value="P-loop_NTPase"/>
</dbReference>
<keyword evidence="2" id="KW-0547">Nucleotide-binding</keyword>
<name>A0A3B1C8T4_9ZZZZ</name>
<dbReference type="PANTHER" id="PTHR43023:SF6">
    <property type="entry name" value="INTERMEMBRANE PHOSPHOLIPID TRANSPORT SYSTEM ATP-BINDING PROTEIN MLAF"/>
    <property type="match status" value="1"/>
</dbReference>
<dbReference type="SUPFAM" id="SSF52540">
    <property type="entry name" value="P-loop containing nucleoside triphosphate hydrolases"/>
    <property type="match status" value="1"/>
</dbReference>
<dbReference type="PANTHER" id="PTHR43023">
    <property type="entry name" value="PROTEIN TRIGALACTOSYLDIACYLGLYCEROL 3, CHLOROPLASTIC"/>
    <property type="match status" value="1"/>
</dbReference>
<dbReference type="AlphaFoldDB" id="A0A3B1C8T4"/>